<dbReference type="InterPro" id="IPR000843">
    <property type="entry name" value="HTH_LacI"/>
</dbReference>
<keyword evidence="1" id="KW-0805">Transcription regulation</keyword>
<feature type="domain" description="HTH lacI-type" evidence="4">
    <location>
        <begin position="80"/>
        <end position="134"/>
    </location>
</feature>
<dbReference type="PANTHER" id="PTHR30146:SF109">
    <property type="entry name" value="HTH-TYPE TRANSCRIPTIONAL REGULATOR GALS"/>
    <property type="match status" value="1"/>
</dbReference>
<dbReference type="SUPFAM" id="SSF47413">
    <property type="entry name" value="lambda repressor-like DNA-binding domains"/>
    <property type="match status" value="1"/>
</dbReference>
<reference evidence="5 6" key="1">
    <citation type="submission" date="2009-02" db="EMBL/GenBank/DDBJ databases">
        <title>Annotation of Streptomyces hygroscopicus strain ATCC 53653.</title>
        <authorList>
            <consortium name="The Broad Institute Genome Sequencing Platform"/>
            <consortium name="Broad Institute Microbial Sequencing Center"/>
            <person name="Fischbach M."/>
            <person name="Godfrey P."/>
            <person name="Ward D."/>
            <person name="Young S."/>
            <person name="Zeng Q."/>
            <person name="Koehrsen M."/>
            <person name="Alvarado L."/>
            <person name="Berlin A.M."/>
            <person name="Bochicchio J."/>
            <person name="Borenstein D."/>
            <person name="Chapman S.B."/>
            <person name="Chen Z."/>
            <person name="Engels R."/>
            <person name="Freedman E."/>
            <person name="Gellesch M."/>
            <person name="Goldberg J."/>
            <person name="Griggs A."/>
            <person name="Gujja S."/>
            <person name="Heilman E.R."/>
            <person name="Heiman D.I."/>
            <person name="Hepburn T.A."/>
            <person name="Howarth C."/>
            <person name="Jen D."/>
            <person name="Larson L."/>
            <person name="Lewis B."/>
            <person name="Mehta T."/>
            <person name="Park D."/>
            <person name="Pearson M."/>
            <person name="Richards J."/>
            <person name="Roberts A."/>
            <person name="Saif S."/>
            <person name="Shea T.D."/>
            <person name="Shenoy N."/>
            <person name="Sisk P."/>
            <person name="Stolte C."/>
            <person name="Sykes S.N."/>
            <person name="Thomson T."/>
            <person name="Walk T."/>
            <person name="White J."/>
            <person name="Yandava C."/>
            <person name="Straight P."/>
            <person name="Clardy J."/>
            <person name="Hung D."/>
            <person name="Kolter R."/>
            <person name="Mekalanos J."/>
            <person name="Walker S."/>
            <person name="Walsh C.T."/>
            <person name="Wieland-Brown L.C."/>
            <person name="Haas B."/>
            <person name="Nusbaum C."/>
            <person name="Birren B."/>
        </authorList>
    </citation>
    <scope>NUCLEOTIDE SEQUENCE [LARGE SCALE GENOMIC DNA]</scope>
    <source>
        <strain evidence="5 6">ATCC 53653</strain>
    </source>
</reference>
<dbReference type="HOGENOM" id="CLU_037628_6_1_11"/>
<name>D9WFX7_9ACTN</name>
<sequence length="415" mass="44134">MIPPRPWVTFSKAGGQTLESLLRDVKVPCSARDWADAASSGRRGADVPDGGTGFVRTLRGNVSHAAGGSGMEPPAPPRRVTIVDVARHAQVSTTAVSKVLRNAYGASPEMRARVRRAIDELGYRPYAAARGLRGQTYTIGVMLPDIRNPFFPEILDGITSRLQGTDYQVFLGPGCNGEKEEARVTEAMIDRGMDGIVLVAPVSSPTRLEHVASVVPTVVIGRHGCSPVYDTVTDDDVAGAALIVSHLAGLGHRRIAHIEHHETDPTRIAEMPNAQRADGYRRAMRSLGLADEIDVVSTSYTQQGGYRGAKELLGRPHRPTAVFAGADIVAMGVLEAVAEAGLSVPGEISVAGYDNTTFAAFGPISLTSVDQAGHEIGANAARLLLERIADRHKPSVQVRLSPTLVPRRTTSAAPE</sequence>
<dbReference type="CDD" id="cd06267">
    <property type="entry name" value="PBP1_LacI_sugar_binding-like"/>
    <property type="match status" value="1"/>
</dbReference>
<dbReference type="PROSITE" id="PS50932">
    <property type="entry name" value="HTH_LACI_2"/>
    <property type="match status" value="1"/>
</dbReference>
<keyword evidence="2" id="KW-0238">DNA-binding</keyword>
<dbReference type="SMART" id="SM00354">
    <property type="entry name" value="HTH_LACI"/>
    <property type="match status" value="1"/>
</dbReference>
<proteinExistence type="predicted"/>
<organism evidence="5 6">
    <name type="scientific">Streptomyces himastatinicus ATCC 53653</name>
    <dbReference type="NCBI Taxonomy" id="457427"/>
    <lineage>
        <taxon>Bacteria</taxon>
        <taxon>Bacillati</taxon>
        <taxon>Actinomycetota</taxon>
        <taxon>Actinomycetes</taxon>
        <taxon>Kitasatosporales</taxon>
        <taxon>Streptomycetaceae</taxon>
        <taxon>Streptomyces</taxon>
        <taxon>Streptomyces violaceusniger group</taxon>
    </lineage>
</organism>
<dbReference type="GO" id="GO:0000976">
    <property type="term" value="F:transcription cis-regulatory region binding"/>
    <property type="evidence" value="ECO:0007669"/>
    <property type="project" value="TreeGrafter"/>
</dbReference>
<keyword evidence="3" id="KW-0804">Transcription</keyword>
<dbReference type="CDD" id="cd01392">
    <property type="entry name" value="HTH_LacI"/>
    <property type="match status" value="1"/>
</dbReference>
<evidence type="ECO:0000256" key="1">
    <source>
        <dbReference type="ARBA" id="ARBA00023015"/>
    </source>
</evidence>
<evidence type="ECO:0000313" key="6">
    <source>
        <dbReference type="Proteomes" id="UP000003963"/>
    </source>
</evidence>
<dbReference type="PANTHER" id="PTHR30146">
    <property type="entry name" value="LACI-RELATED TRANSCRIPTIONAL REPRESSOR"/>
    <property type="match status" value="1"/>
</dbReference>
<dbReference type="SUPFAM" id="SSF53822">
    <property type="entry name" value="Periplasmic binding protein-like I"/>
    <property type="match status" value="1"/>
</dbReference>
<dbReference type="PROSITE" id="PS00356">
    <property type="entry name" value="HTH_LACI_1"/>
    <property type="match status" value="1"/>
</dbReference>
<dbReference type="InterPro" id="IPR046335">
    <property type="entry name" value="LacI/GalR-like_sensor"/>
</dbReference>
<dbReference type="InterPro" id="IPR010982">
    <property type="entry name" value="Lambda_DNA-bd_dom_sf"/>
</dbReference>
<gene>
    <name evidence="5" type="ORF">SSOG_00925</name>
</gene>
<accession>D9WFX7</accession>
<evidence type="ECO:0000259" key="4">
    <source>
        <dbReference type="PROSITE" id="PS50932"/>
    </source>
</evidence>
<dbReference type="Gene3D" id="1.10.260.40">
    <property type="entry name" value="lambda repressor-like DNA-binding domains"/>
    <property type="match status" value="1"/>
</dbReference>
<evidence type="ECO:0000313" key="5">
    <source>
        <dbReference type="EMBL" id="EFL21213.1"/>
    </source>
</evidence>
<dbReference type="AlphaFoldDB" id="D9WFX7"/>
<dbReference type="Pfam" id="PF13377">
    <property type="entry name" value="Peripla_BP_3"/>
    <property type="match status" value="1"/>
</dbReference>
<protein>
    <submittedName>
        <fullName evidence="5">Ribose operon repressor</fullName>
    </submittedName>
</protein>
<evidence type="ECO:0000256" key="2">
    <source>
        <dbReference type="ARBA" id="ARBA00023125"/>
    </source>
</evidence>
<dbReference type="Proteomes" id="UP000003963">
    <property type="component" value="Unassembled WGS sequence"/>
</dbReference>
<keyword evidence="6" id="KW-1185">Reference proteome</keyword>
<dbReference type="InterPro" id="IPR028082">
    <property type="entry name" value="Peripla_BP_I"/>
</dbReference>
<dbReference type="GO" id="GO:0003700">
    <property type="term" value="F:DNA-binding transcription factor activity"/>
    <property type="evidence" value="ECO:0007669"/>
    <property type="project" value="TreeGrafter"/>
</dbReference>
<dbReference type="EMBL" id="GG657754">
    <property type="protein sequence ID" value="EFL21213.1"/>
    <property type="molecule type" value="Genomic_DNA"/>
</dbReference>
<dbReference type="Pfam" id="PF00356">
    <property type="entry name" value="LacI"/>
    <property type="match status" value="1"/>
</dbReference>
<dbReference type="STRING" id="457427.SSOG_00925"/>
<dbReference type="Gene3D" id="3.40.50.2300">
    <property type="match status" value="2"/>
</dbReference>
<evidence type="ECO:0000256" key="3">
    <source>
        <dbReference type="ARBA" id="ARBA00023163"/>
    </source>
</evidence>